<proteinExistence type="predicted"/>
<accession>A0A2G5SE04</accession>
<evidence type="ECO:0000313" key="3">
    <source>
        <dbReference type="Proteomes" id="UP000230233"/>
    </source>
</evidence>
<dbReference type="EMBL" id="PDUG01000015">
    <property type="protein sequence ID" value="PIC13149.1"/>
    <property type="molecule type" value="Genomic_DNA"/>
</dbReference>
<evidence type="ECO:0000256" key="1">
    <source>
        <dbReference type="SAM" id="MobiDB-lite"/>
    </source>
</evidence>
<protein>
    <submittedName>
        <fullName evidence="2">Uncharacterized protein</fullName>
    </submittedName>
</protein>
<feature type="region of interest" description="Disordered" evidence="1">
    <location>
        <begin position="125"/>
        <end position="147"/>
    </location>
</feature>
<reference evidence="3" key="1">
    <citation type="submission" date="2017-10" db="EMBL/GenBank/DDBJ databases">
        <title>Rapid genome shrinkage in a self-fertile nematode reveals novel sperm competition proteins.</title>
        <authorList>
            <person name="Yin D."/>
            <person name="Schwarz E.M."/>
            <person name="Thomas C.G."/>
            <person name="Felde R.L."/>
            <person name="Korf I.F."/>
            <person name="Cutter A.D."/>
            <person name="Schartner C.M."/>
            <person name="Ralston E.J."/>
            <person name="Meyer B.J."/>
            <person name="Haag E.S."/>
        </authorList>
    </citation>
    <scope>NUCLEOTIDE SEQUENCE [LARGE SCALE GENOMIC DNA]</scope>
    <source>
        <strain evidence="3">JU1422</strain>
    </source>
</reference>
<sequence>MVQKEENRCPPTENVYGNDFAMYSSDCRMITNELQKEMEDQLEDKTATMRSEWKKNRWIEKGLRFFDKFFPNKTCYSFEDAHLAPKLASFTPTTFTSAALGPLVDVSSSSAALTVQQVIPAATRSATANSSPSEAHLAPGTASHPFNRCELGQRERRKFKKAAGNPARLDPTSLEYQQLRKEADKNFAINAIYKKEILKEKLDCLYHPQNGPLPQQVEFPDGFRIVTNDQSSSFQEEGQAVRSSVHVQFLETS</sequence>
<comment type="caution">
    <text evidence="2">The sequence shown here is derived from an EMBL/GenBank/DDBJ whole genome shotgun (WGS) entry which is preliminary data.</text>
</comment>
<organism evidence="2 3">
    <name type="scientific">Caenorhabditis nigoni</name>
    <dbReference type="NCBI Taxonomy" id="1611254"/>
    <lineage>
        <taxon>Eukaryota</taxon>
        <taxon>Metazoa</taxon>
        <taxon>Ecdysozoa</taxon>
        <taxon>Nematoda</taxon>
        <taxon>Chromadorea</taxon>
        <taxon>Rhabditida</taxon>
        <taxon>Rhabditina</taxon>
        <taxon>Rhabditomorpha</taxon>
        <taxon>Rhabditoidea</taxon>
        <taxon>Rhabditidae</taxon>
        <taxon>Peloderinae</taxon>
        <taxon>Caenorhabditis</taxon>
    </lineage>
</organism>
<dbReference type="AlphaFoldDB" id="A0A2G5SE04"/>
<dbReference type="Proteomes" id="UP000230233">
    <property type="component" value="Unassembled WGS sequence"/>
</dbReference>
<keyword evidence="3" id="KW-1185">Reference proteome</keyword>
<name>A0A2G5SE04_9PELO</name>
<evidence type="ECO:0000313" key="2">
    <source>
        <dbReference type="EMBL" id="PIC13149.1"/>
    </source>
</evidence>
<gene>
    <name evidence="2" type="ORF">B9Z55_028003</name>
</gene>